<dbReference type="Proteomes" id="UP001060085">
    <property type="component" value="Linkage Group LG01"/>
</dbReference>
<sequence>MANVSNLPTEHLVADCPKAIGKEKGALEVKLEALKQKKKGKELIGAWDQDISESEGDEKENMCFMAKENEVQSSPSNSFSLIDDNYDVDPSSMLIEMYDNCKKASKRNKDLRKKTQFLLDENSKLICENKSILQSLEVLKKEKERSNNDFQKLAIGNKNLCEKKKVNDLTLCIERFTQGKENFEELLGSQRSPYDKSGIGYNHYNASPKTKIFC</sequence>
<keyword evidence="2" id="KW-1185">Reference proteome</keyword>
<name>A0ACC0C9T4_CATRO</name>
<protein>
    <submittedName>
        <fullName evidence="1">Uncharacterized protein</fullName>
    </submittedName>
</protein>
<comment type="caution">
    <text evidence="1">The sequence shown here is derived from an EMBL/GenBank/DDBJ whole genome shotgun (WGS) entry which is preliminary data.</text>
</comment>
<evidence type="ECO:0000313" key="1">
    <source>
        <dbReference type="EMBL" id="KAI5681712.1"/>
    </source>
</evidence>
<reference evidence="2" key="1">
    <citation type="journal article" date="2023" name="Nat. Plants">
        <title>Single-cell RNA sequencing provides a high-resolution roadmap for understanding the multicellular compartmentation of specialized metabolism.</title>
        <authorList>
            <person name="Sun S."/>
            <person name="Shen X."/>
            <person name="Li Y."/>
            <person name="Li Y."/>
            <person name="Wang S."/>
            <person name="Li R."/>
            <person name="Zhang H."/>
            <person name="Shen G."/>
            <person name="Guo B."/>
            <person name="Wei J."/>
            <person name="Xu J."/>
            <person name="St-Pierre B."/>
            <person name="Chen S."/>
            <person name="Sun C."/>
        </authorList>
    </citation>
    <scope>NUCLEOTIDE SEQUENCE [LARGE SCALE GENOMIC DNA]</scope>
</reference>
<evidence type="ECO:0000313" key="2">
    <source>
        <dbReference type="Proteomes" id="UP001060085"/>
    </source>
</evidence>
<accession>A0ACC0C9T4</accession>
<dbReference type="EMBL" id="CM044701">
    <property type="protein sequence ID" value="KAI5681712.1"/>
    <property type="molecule type" value="Genomic_DNA"/>
</dbReference>
<organism evidence="1 2">
    <name type="scientific">Catharanthus roseus</name>
    <name type="common">Madagascar periwinkle</name>
    <name type="synonym">Vinca rosea</name>
    <dbReference type="NCBI Taxonomy" id="4058"/>
    <lineage>
        <taxon>Eukaryota</taxon>
        <taxon>Viridiplantae</taxon>
        <taxon>Streptophyta</taxon>
        <taxon>Embryophyta</taxon>
        <taxon>Tracheophyta</taxon>
        <taxon>Spermatophyta</taxon>
        <taxon>Magnoliopsida</taxon>
        <taxon>eudicotyledons</taxon>
        <taxon>Gunneridae</taxon>
        <taxon>Pentapetalae</taxon>
        <taxon>asterids</taxon>
        <taxon>lamiids</taxon>
        <taxon>Gentianales</taxon>
        <taxon>Apocynaceae</taxon>
        <taxon>Rauvolfioideae</taxon>
        <taxon>Vinceae</taxon>
        <taxon>Catharanthinae</taxon>
        <taxon>Catharanthus</taxon>
    </lineage>
</organism>
<gene>
    <name evidence="1" type="ORF">M9H77_02940</name>
</gene>
<proteinExistence type="predicted"/>